<dbReference type="PANTHER" id="PTHR23423">
    <property type="entry name" value="ORGANIC SOLUTE TRANSPORTER-RELATED"/>
    <property type="match status" value="1"/>
</dbReference>
<feature type="transmembrane region" description="Helical" evidence="6">
    <location>
        <begin position="100"/>
        <end position="118"/>
    </location>
</feature>
<gene>
    <name evidence="7" type="ORF">DFL_002816</name>
</gene>
<dbReference type="InterPro" id="IPR005178">
    <property type="entry name" value="Ostalpha/TMEM184C"/>
</dbReference>
<dbReference type="STRING" id="97331.A0A437ABK2"/>
<dbReference type="VEuPathDB" id="FungiDB:DFL_002816"/>
<evidence type="ECO:0000256" key="3">
    <source>
        <dbReference type="ARBA" id="ARBA00022989"/>
    </source>
</evidence>
<dbReference type="GeneID" id="93585127"/>
<name>A0A437ABK2_ARTFL</name>
<organism evidence="7 8">
    <name type="scientific">Arthrobotrys flagrans</name>
    <name type="common">Nematode-trapping fungus</name>
    <name type="synonym">Trichothecium flagrans</name>
    <dbReference type="NCBI Taxonomy" id="97331"/>
    <lineage>
        <taxon>Eukaryota</taxon>
        <taxon>Fungi</taxon>
        <taxon>Dikarya</taxon>
        <taxon>Ascomycota</taxon>
        <taxon>Pezizomycotina</taxon>
        <taxon>Orbiliomycetes</taxon>
        <taxon>Orbiliales</taxon>
        <taxon>Orbiliaceae</taxon>
        <taxon>Arthrobotrys</taxon>
    </lineage>
</organism>
<dbReference type="RefSeq" id="XP_067494183.1">
    <property type="nucleotide sequence ID" value="XM_067631659.1"/>
</dbReference>
<feature type="transmembrane region" description="Helical" evidence="6">
    <location>
        <begin position="28"/>
        <end position="48"/>
    </location>
</feature>
<keyword evidence="4 6" id="KW-0472">Membrane</keyword>
<keyword evidence="8" id="KW-1185">Reference proteome</keyword>
<dbReference type="SMART" id="SM01417">
    <property type="entry name" value="Solute_trans_a"/>
    <property type="match status" value="1"/>
</dbReference>
<dbReference type="Proteomes" id="UP000283090">
    <property type="component" value="Unassembled WGS sequence"/>
</dbReference>
<keyword evidence="2 6" id="KW-0812">Transmembrane</keyword>
<keyword evidence="3 6" id="KW-1133">Transmembrane helix</keyword>
<dbReference type="OrthoDB" id="5348404at2759"/>
<feature type="transmembrane region" description="Helical" evidence="6">
    <location>
        <begin position="68"/>
        <end position="88"/>
    </location>
</feature>
<evidence type="ECO:0000256" key="4">
    <source>
        <dbReference type="ARBA" id="ARBA00023136"/>
    </source>
</evidence>
<evidence type="ECO:0000256" key="1">
    <source>
        <dbReference type="ARBA" id="ARBA00004141"/>
    </source>
</evidence>
<evidence type="ECO:0008006" key="9">
    <source>
        <dbReference type="Google" id="ProtNLM"/>
    </source>
</evidence>
<reference evidence="7 8" key="1">
    <citation type="submission" date="2019-01" db="EMBL/GenBank/DDBJ databases">
        <title>Intercellular communication is required for trap formation in the nematode-trapping fungus Duddingtonia flagrans.</title>
        <authorList>
            <person name="Youssar L."/>
            <person name="Wernet V."/>
            <person name="Hensel N."/>
            <person name="Hildebrandt H.-G."/>
            <person name="Fischer R."/>
        </authorList>
    </citation>
    <scope>NUCLEOTIDE SEQUENCE [LARGE SCALE GENOMIC DNA]</scope>
    <source>
        <strain evidence="7 8">CBS H-5679</strain>
    </source>
</reference>
<feature type="transmembrane region" description="Helical" evidence="6">
    <location>
        <begin position="241"/>
        <end position="261"/>
    </location>
</feature>
<evidence type="ECO:0000313" key="7">
    <source>
        <dbReference type="EMBL" id="RVD88639.1"/>
    </source>
</evidence>
<feature type="transmembrane region" description="Helical" evidence="6">
    <location>
        <begin position="273"/>
        <end position="295"/>
    </location>
</feature>
<evidence type="ECO:0000256" key="6">
    <source>
        <dbReference type="SAM" id="Phobius"/>
    </source>
</evidence>
<dbReference type="GO" id="GO:0016020">
    <property type="term" value="C:membrane"/>
    <property type="evidence" value="ECO:0007669"/>
    <property type="project" value="UniProtKB-SubCell"/>
</dbReference>
<comment type="subcellular location">
    <subcellularLocation>
        <location evidence="1">Membrane</location>
        <topology evidence="1">Multi-pass membrane protein</topology>
    </subcellularLocation>
</comment>
<dbReference type="AlphaFoldDB" id="A0A437ABK2"/>
<feature type="transmembrane region" description="Helical" evidence="6">
    <location>
        <begin position="156"/>
        <end position="179"/>
    </location>
</feature>
<evidence type="ECO:0000313" key="8">
    <source>
        <dbReference type="Proteomes" id="UP000283090"/>
    </source>
</evidence>
<feature type="region of interest" description="Disordered" evidence="5">
    <location>
        <begin position="367"/>
        <end position="413"/>
    </location>
</feature>
<evidence type="ECO:0000256" key="5">
    <source>
        <dbReference type="SAM" id="MobiDB-lite"/>
    </source>
</evidence>
<protein>
    <recommendedName>
        <fullName evidence="9">DUF300-domain-containing protein</fullName>
    </recommendedName>
</protein>
<accession>A0A437ABK2</accession>
<sequence length="413" mass="47732">MPAFCNSTDGHVYSTTPLPGFGLTVSQIGFIICAIFAIFTTGIALYLIQRHACNYTRPDEQRHVIRIILMLPVYSIITTFSYGYYFWAIYFEVIRDCYEAFALASFFFLMTYLIAPTLHEQKKFFRRWEPKPWPWPADWCLKVGIPFRTPRSGLTWFNIIWIGTFQYCAIRVVSTFVALATQWYGLYCEESWSPVFAHFWVTIIVIIMISIALYVLVAFYTALKDELDPYRPFLKFISIKLVVFFIFWQMIIISVLMGFHVMKPGEYVSEGDLGTGINAVLISVEMFGFAILHLFSYPWRDYTEEGLAERYKRMGMAVKDMEVARKGGKWGWRAWVDAFNPWDFCKATARGIRWLFVGRKTRHKDSIYAPDDRDETGSGSGGIASPESPTIDDKEEIPPSHTRSGSMTARRLV</sequence>
<proteinExistence type="predicted"/>
<evidence type="ECO:0000256" key="2">
    <source>
        <dbReference type="ARBA" id="ARBA00022692"/>
    </source>
</evidence>
<comment type="caution">
    <text evidence="7">The sequence shown here is derived from an EMBL/GenBank/DDBJ whole genome shotgun (WGS) entry which is preliminary data.</text>
</comment>
<dbReference type="EMBL" id="SAEB01000003">
    <property type="protein sequence ID" value="RVD88639.1"/>
    <property type="molecule type" value="Genomic_DNA"/>
</dbReference>
<dbReference type="Pfam" id="PF03619">
    <property type="entry name" value="Solute_trans_a"/>
    <property type="match status" value="1"/>
</dbReference>
<feature type="transmembrane region" description="Helical" evidence="6">
    <location>
        <begin position="199"/>
        <end position="220"/>
    </location>
</feature>